<dbReference type="AlphaFoldDB" id="A0A067L4P6"/>
<protein>
    <submittedName>
        <fullName evidence="2">Uncharacterized protein</fullName>
    </submittedName>
</protein>
<sequence>MASLMLLLSVLLRPKNLAKPAAALPSSSFASSFAAAGAGSVSSNAQKPLMNYTKRFDADIVDEDVPEPKFNIDLSWP</sequence>
<proteinExistence type="predicted"/>
<reference evidence="2 3" key="1">
    <citation type="journal article" date="2014" name="PLoS ONE">
        <title>Global Analysis of Gene Expression Profiles in Physic Nut (Jatropha curcas L.) Seedlings Exposed to Salt Stress.</title>
        <authorList>
            <person name="Zhang L."/>
            <person name="Zhang C."/>
            <person name="Wu P."/>
            <person name="Chen Y."/>
            <person name="Li M."/>
            <person name="Jiang H."/>
            <person name="Wu G."/>
        </authorList>
    </citation>
    <scope>NUCLEOTIDE SEQUENCE [LARGE SCALE GENOMIC DNA]</scope>
    <source>
        <strain evidence="3">cv. GZQX0401</strain>
        <tissue evidence="2">Young leaves</tissue>
    </source>
</reference>
<organism evidence="2 3">
    <name type="scientific">Jatropha curcas</name>
    <name type="common">Barbados nut</name>
    <dbReference type="NCBI Taxonomy" id="180498"/>
    <lineage>
        <taxon>Eukaryota</taxon>
        <taxon>Viridiplantae</taxon>
        <taxon>Streptophyta</taxon>
        <taxon>Embryophyta</taxon>
        <taxon>Tracheophyta</taxon>
        <taxon>Spermatophyta</taxon>
        <taxon>Magnoliopsida</taxon>
        <taxon>eudicotyledons</taxon>
        <taxon>Gunneridae</taxon>
        <taxon>Pentapetalae</taxon>
        <taxon>rosids</taxon>
        <taxon>fabids</taxon>
        <taxon>Malpighiales</taxon>
        <taxon>Euphorbiaceae</taxon>
        <taxon>Crotonoideae</taxon>
        <taxon>Jatropheae</taxon>
        <taxon>Jatropha</taxon>
    </lineage>
</organism>
<evidence type="ECO:0000256" key="1">
    <source>
        <dbReference type="SAM" id="SignalP"/>
    </source>
</evidence>
<evidence type="ECO:0000313" key="3">
    <source>
        <dbReference type="Proteomes" id="UP000027138"/>
    </source>
</evidence>
<feature type="chain" id="PRO_5001644305" evidence="1">
    <location>
        <begin position="19"/>
        <end position="77"/>
    </location>
</feature>
<keyword evidence="3" id="KW-1185">Reference proteome</keyword>
<name>A0A067L4P6_JATCU</name>
<feature type="signal peptide" evidence="1">
    <location>
        <begin position="1"/>
        <end position="18"/>
    </location>
</feature>
<gene>
    <name evidence="2" type="ORF">JCGZ_02913</name>
</gene>
<keyword evidence="1" id="KW-0732">Signal</keyword>
<dbReference type="EMBL" id="KK914309">
    <property type="protein sequence ID" value="KDP42183.1"/>
    <property type="molecule type" value="Genomic_DNA"/>
</dbReference>
<accession>A0A067L4P6</accession>
<dbReference type="Proteomes" id="UP000027138">
    <property type="component" value="Unassembled WGS sequence"/>
</dbReference>
<evidence type="ECO:0000313" key="2">
    <source>
        <dbReference type="EMBL" id="KDP42183.1"/>
    </source>
</evidence>